<dbReference type="Proteomes" id="UP000799428">
    <property type="component" value="Unassembled WGS sequence"/>
</dbReference>
<evidence type="ECO:0000259" key="4">
    <source>
        <dbReference type="Pfam" id="PF00135"/>
    </source>
</evidence>
<dbReference type="GO" id="GO:0016787">
    <property type="term" value="F:hydrolase activity"/>
    <property type="evidence" value="ECO:0007669"/>
    <property type="project" value="UniProtKB-KW"/>
</dbReference>
<dbReference type="InterPro" id="IPR050309">
    <property type="entry name" value="Type-B_Carboxylest/Lipase"/>
</dbReference>
<dbReference type="SUPFAM" id="SSF53474">
    <property type="entry name" value="alpha/beta-Hydrolases"/>
    <property type="match status" value="1"/>
</dbReference>
<feature type="chain" id="PRO_5026373070" description="Carboxylic ester hydrolase" evidence="3">
    <location>
        <begin position="19"/>
        <end position="607"/>
    </location>
</feature>
<proteinExistence type="inferred from homology"/>
<gene>
    <name evidence="5" type="ORF">K504DRAFT_538168</name>
</gene>
<keyword evidence="3" id="KW-0732">Signal</keyword>
<keyword evidence="6" id="KW-1185">Reference proteome</keyword>
<dbReference type="Pfam" id="PF00135">
    <property type="entry name" value="COesterase"/>
    <property type="match status" value="1"/>
</dbReference>
<comment type="similarity">
    <text evidence="1 3">Belongs to the type-B carboxylesterase/lipase family.</text>
</comment>
<dbReference type="InterPro" id="IPR002018">
    <property type="entry name" value="CarbesteraseB"/>
</dbReference>
<dbReference type="EC" id="3.1.1.-" evidence="3"/>
<evidence type="ECO:0000256" key="3">
    <source>
        <dbReference type="RuleBase" id="RU361235"/>
    </source>
</evidence>
<dbReference type="OrthoDB" id="408631at2759"/>
<dbReference type="InterPro" id="IPR019826">
    <property type="entry name" value="Carboxylesterase_B_AS"/>
</dbReference>
<evidence type="ECO:0000256" key="2">
    <source>
        <dbReference type="ARBA" id="ARBA00022801"/>
    </source>
</evidence>
<dbReference type="EMBL" id="MU005783">
    <property type="protein sequence ID" value="KAF2704169.1"/>
    <property type="molecule type" value="Genomic_DNA"/>
</dbReference>
<protein>
    <recommendedName>
        <fullName evidence="3">Carboxylic ester hydrolase</fullName>
        <ecNumber evidence="3">3.1.1.-</ecNumber>
    </recommendedName>
</protein>
<dbReference type="PROSITE" id="PS00122">
    <property type="entry name" value="CARBOXYLESTERASE_B_1"/>
    <property type="match status" value="1"/>
</dbReference>
<dbReference type="PANTHER" id="PTHR11559">
    <property type="entry name" value="CARBOXYLESTERASE"/>
    <property type="match status" value="1"/>
</dbReference>
<dbReference type="AlphaFoldDB" id="A0A6G1JU79"/>
<evidence type="ECO:0000313" key="5">
    <source>
        <dbReference type="EMBL" id="KAF2704169.1"/>
    </source>
</evidence>
<evidence type="ECO:0000313" key="6">
    <source>
        <dbReference type="Proteomes" id="UP000799428"/>
    </source>
</evidence>
<dbReference type="InterPro" id="IPR029058">
    <property type="entry name" value="AB_hydrolase_fold"/>
</dbReference>
<accession>A0A6G1JU79</accession>
<feature type="signal peptide" evidence="3">
    <location>
        <begin position="1"/>
        <end position="18"/>
    </location>
</feature>
<dbReference type="Gene3D" id="3.40.50.1820">
    <property type="entry name" value="alpha/beta hydrolase"/>
    <property type="match status" value="1"/>
</dbReference>
<sequence length="607" mass="64364">MLLSLLSVIFAATASVQAVDPLVDLTYAKYQGQTLQNGVNQWLSVRYAAPCIGNLRFSAAQEPLSENTTQDATKEGAVCLSANNQEGLQFGSARQPMAEDCLFLAVYAPANATVDSKLPIMFFIQGGGFGSNSNANFNGTGLVEASGMNMMVVRINYRVGILGFIGGSAVNADTKGAVPNNGLNDMVAAARWVKQHAASFGGDPDHIVLSGDSSGGNAIDILLTANDGAGFPDLFVGAAAESTGWGSDPYAVDRDSQLTAAINATGCSNSTDPIDCMRTMPISEFQTKLPKGGWGPTIDNKMLSAPHYQLMEAGKFQKIPVIYGSASNEGTPDFISNQSASTAADIENHIRNQVASITDEQVTSMLAAYPESLNNMSFFGRDVSSKNDTLRKGKGVQWQRDASVLTELKLQCVAAFFSDMFAASSVSGNYHYRYNILDSTPGGKNDQGLFTEHTSELYAIWGTNNTDGGDPGCFKLDSSDPLSCATGQKIVQAYWISFVRTLNPNTHRLDGSPEWEEWSIAQPKRIVLDNTAASMETMGAATGEVVIEGMNQRQRCNSLVLPLSKTINAGLKSGQSLPPFANGTRADPTLGVGSSGNTTTAVTDVTG</sequence>
<evidence type="ECO:0000256" key="1">
    <source>
        <dbReference type="ARBA" id="ARBA00005964"/>
    </source>
</evidence>
<organism evidence="5 6">
    <name type="scientific">Pleomassaria siparia CBS 279.74</name>
    <dbReference type="NCBI Taxonomy" id="1314801"/>
    <lineage>
        <taxon>Eukaryota</taxon>
        <taxon>Fungi</taxon>
        <taxon>Dikarya</taxon>
        <taxon>Ascomycota</taxon>
        <taxon>Pezizomycotina</taxon>
        <taxon>Dothideomycetes</taxon>
        <taxon>Pleosporomycetidae</taxon>
        <taxon>Pleosporales</taxon>
        <taxon>Pleomassariaceae</taxon>
        <taxon>Pleomassaria</taxon>
    </lineage>
</organism>
<reference evidence="5" key="1">
    <citation type="journal article" date="2020" name="Stud. Mycol.">
        <title>101 Dothideomycetes genomes: a test case for predicting lifestyles and emergence of pathogens.</title>
        <authorList>
            <person name="Haridas S."/>
            <person name="Albert R."/>
            <person name="Binder M."/>
            <person name="Bloem J."/>
            <person name="Labutti K."/>
            <person name="Salamov A."/>
            <person name="Andreopoulos B."/>
            <person name="Baker S."/>
            <person name="Barry K."/>
            <person name="Bills G."/>
            <person name="Bluhm B."/>
            <person name="Cannon C."/>
            <person name="Castanera R."/>
            <person name="Culley D."/>
            <person name="Daum C."/>
            <person name="Ezra D."/>
            <person name="Gonzalez J."/>
            <person name="Henrissat B."/>
            <person name="Kuo A."/>
            <person name="Liang C."/>
            <person name="Lipzen A."/>
            <person name="Lutzoni F."/>
            <person name="Magnuson J."/>
            <person name="Mondo S."/>
            <person name="Nolan M."/>
            <person name="Ohm R."/>
            <person name="Pangilinan J."/>
            <person name="Park H.-J."/>
            <person name="Ramirez L."/>
            <person name="Alfaro M."/>
            <person name="Sun H."/>
            <person name="Tritt A."/>
            <person name="Yoshinaga Y."/>
            <person name="Zwiers L.-H."/>
            <person name="Turgeon B."/>
            <person name="Goodwin S."/>
            <person name="Spatafora J."/>
            <person name="Crous P."/>
            <person name="Grigoriev I."/>
        </authorList>
    </citation>
    <scope>NUCLEOTIDE SEQUENCE</scope>
    <source>
        <strain evidence="5">CBS 279.74</strain>
    </source>
</reference>
<keyword evidence="2 3" id="KW-0378">Hydrolase</keyword>
<feature type="domain" description="Carboxylesterase type B" evidence="4">
    <location>
        <begin position="21"/>
        <end position="530"/>
    </location>
</feature>
<name>A0A6G1JU79_9PLEO</name>